<dbReference type="Gene3D" id="2.40.50.120">
    <property type="match status" value="1"/>
</dbReference>
<keyword evidence="1" id="KW-0812">Transmembrane</keyword>
<evidence type="ECO:0000313" key="3">
    <source>
        <dbReference type="Proteomes" id="UP001254832"/>
    </source>
</evidence>
<proteinExistence type="predicted"/>
<comment type="caution">
    <text evidence="2">The sequence shown here is derived from an EMBL/GenBank/DDBJ whole genome shotgun (WGS) entry which is preliminary data.</text>
</comment>
<accession>A0AAP5LNC5</accession>
<sequence length="187" mass="20574">MKRISFLTILIVLVTLGFTVYPGEKAYACSCVDSTALEKLDTYSAVFEGKVTEKGARSQFGFGEYRKYTFEAVRAWKGVNEQKLTIHSLDQGSASCGFQFTKGETYLVFASSDEKDQTLKTTLCSGNKPISQADEDVKLLGAGEWVTEDDSGSTNSTANYLVPFVLGSIGLFLVIVVAVIYVRRRQK</sequence>
<name>A0AAP5LNC5_PAEAM</name>
<reference evidence="2" key="1">
    <citation type="submission" date="2023-07" db="EMBL/GenBank/DDBJ databases">
        <title>Sorghum-associated microbial communities from plants grown in Nebraska, USA.</title>
        <authorList>
            <person name="Schachtman D."/>
        </authorList>
    </citation>
    <scope>NUCLEOTIDE SEQUENCE</scope>
    <source>
        <strain evidence="2">BE80</strain>
    </source>
</reference>
<organism evidence="2 3">
    <name type="scientific">Paenibacillus amylolyticus</name>
    <dbReference type="NCBI Taxonomy" id="1451"/>
    <lineage>
        <taxon>Bacteria</taxon>
        <taxon>Bacillati</taxon>
        <taxon>Bacillota</taxon>
        <taxon>Bacilli</taxon>
        <taxon>Bacillales</taxon>
        <taxon>Paenibacillaceae</taxon>
        <taxon>Paenibacillus</taxon>
    </lineage>
</organism>
<evidence type="ECO:0000256" key="1">
    <source>
        <dbReference type="SAM" id="Phobius"/>
    </source>
</evidence>
<gene>
    <name evidence="2" type="ORF">J2W91_001937</name>
</gene>
<evidence type="ECO:0008006" key="4">
    <source>
        <dbReference type="Google" id="ProtNLM"/>
    </source>
</evidence>
<evidence type="ECO:0000313" key="2">
    <source>
        <dbReference type="EMBL" id="MDR6723485.1"/>
    </source>
</evidence>
<dbReference type="AlphaFoldDB" id="A0AAP5LNC5"/>
<dbReference type="SUPFAM" id="SSF50242">
    <property type="entry name" value="TIMP-like"/>
    <property type="match status" value="1"/>
</dbReference>
<dbReference type="EMBL" id="JAVDTR010000004">
    <property type="protein sequence ID" value="MDR6723485.1"/>
    <property type="molecule type" value="Genomic_DNA"/>
</dbReference>
<dbReference type="RefSeq" id="WP_310138663.1">
    <property type="nucleotide sequence ID" value="NZ_JAVDTR010000004.1"/>
</dbReference>
<keyword evidence="1" id="KW-1133">Transmembrane helix</keyword>
<keyword evidence="1" id="KW-0472">Membrane</keyword>
<dbReference type="Proteomes" id="UP001254832">
    <property type="component" value="Unassembled WGS sequence"/>
</dbReference>
<dbReference type="InterPro" id="IPR008993">
    <property type="entry name" value="TIMP-like_OB-fold"/>
</dbReference>
<protein>
    <recommendedName>
        <fullName evidence="4">Tissue inhibitor of metalloproteinase</fullName>
    </recommendedName>
</protein>
<feature type="transmembrane region" description="Helical" evidence="1">
    <location>
        <begin position="160"/>
        <end position="182"/>
    </location>
</feature>